<sequence>MMDSTALYDEPVHPVNSDQSRDYTRWIKPGKRTIRPVKYYHIDSGHMRRYNPDPEAFTIPGGDMSVPEFKSKANTMINPFPVDVYRIRNDIRVCFLDTKGLEFMRPLLLDMCQDDPINRPTMREVLVRFETLVKCLPWWKRRARVVSEERRLVEAFRFPIHWTRQTSAQSDVSPQSLGSYQSLNNI</sequence>
<proteinExistence type="predicted"/>
<reference evidence="2" key="1">
    <citation type="submission" date="2020-11" db="EMBL/GenBank/DDBJ databases">
        <authorList>
            <consortium name="DOE Joint Genome Institute"/>
            <person name="Ahrendt S."/>
            <person name="Riley R."/>
            <person name="Andreopoulos W."/>
            <person name="Labutti K."/>
            <person name="Pangilinan J."/>
            <person name="Ruiz-Duenas F.J."/>
            <person name="Barrasa J.M."/>
            <person name="Sanchez-Garcia M."/>
            <person name="Camarero S."/>
            <person name="Miyauchi S."/>
            <person name="Serrano A."/>
            <person name="Linde D."/>
            <person name="Babiker R."/>
            <person name="Drula E."/>
            <person name="Ayuso-Fernandez I."/>
            <person name="Pacheco R."/>
            <person name="Padilla G."/>
            <person name="Ferreira P."/>
            <person name="Barriuso J."/>
            <person name="Kellner H."/>
            <person name="Castanera R."/>
            <person name="Alfaro M."/>
            <person name="Ramirez L."/>
            <person name="Pisabarro A.G."/>
            <person name="Kuo A."/>
            <person name="Tritt A."/>
            <person name="Lipzen A."/>
            <person name="He G."/>
            <person name="Yan M."/>
            <person name="Ng V."/>
            <person name="Cullen D."/>
            <person name="Martin F."/>
            <person name="Rosso M.-N."/>
            <person name="Henrissat B."/>
            <person name="Hibbett D."/>
            <person name="Martinez A.T."/>
            <person name="Grigoriev I.V."/>
        </authorList>
    </citation>
    <scope>NUCLEOTIDE SEQUENCE</scope>
    <source>
        <strain evidence="2">CBS 247.69</strain>
    </source>
</reference>
<keyword evidence="3" id="KW-1185">Reference proteome</keyword>
<comment type="caution">
    <text evidence="2">The sequence shown here is derived from an EMBL/GenBank/DDBJ whole genome shotgun (WGS) entry which is preliminary data.</text>
</comment>
<organism evidence="2 3">
    <name type="scientific">Collybia nuda</name>
    <dbReference type="NCBI Taxonomy" id="64659"/>
    <lineage>
        <taxon>Eukaryota</taxon>
        <taxon>Fungi</taxon>
        <taxon>Dikarya</taxon>
        <taxon>Basidiomycota</taxon>
        <taxon>Agaricomycotina</taxon>
        <taxon>Agaricomycetes</taxon>
        <taxon>Agaricomycetidae</taxon>
        <taxon>Agaricales</taxon>
        <taxon>Tricholomatineae</taxon>
        <taxon>Clitocybaceae</taxon>
        <taxon>Collybia</taxon>
    </lineage>
</organism>
<evidence type="ECO:0000313" key="2">
    <source>
        <dbReference type="EMBL" id="KAF9463616.1"/>
    </source>
</evidence>
<accession>A0A9P5Y8D6</accession>
<evidence type="ECO:0000256" key="1">
    <source>
        <dbReference type="SAM" id="MobiDB-lite"/>
    </source>
</evidence>
<protein>
    <submittedName>
        <fullName evidence="2">Uncharacterized protein</fullName>
    </submittedName>
</protein>
<name>A0A9P5Y8D6_9AGAR</name>
<dbReference type="AlphaFoldDB" id="A0A9P5Y8D6"/>
<dbReference type="OrthoDB" id="5987198at2759"/>
<gene>
    <name evidence="2" type="ORF">BDZ94DRAFT_1218058</name>
</gene>
<dbReference type="Proteomes" id="UP000807353">
    <property type="component" value="Unassembled WGS sequence"/>
</dbReference>
<feature type="region of interest" description="Disordered" evidence="1">
    <location>
        <begin position="1"/>
        <end position="20"/>
    </location>
</feature>
<dbReference type="EMBL" id="MU150261">
    <property type="protein sequence ID" value="KAF9463616.1"/>
    <property type="molecule type" value="Genomic_DNA"/>
</dbReference>
<evidence type="ECO:0000313" key="3">
    <source>
        <dbReference type="Proteomes" id="UP000807353"/>
    </source>
</evidence>